<accession>A0A8B6XAV7</accession>
<organism evidence="3 4">
    <name type="scientific">Derxia gummosa DSM 723</name>
    <dbReference type="NCBI Taxonomy" id="1121388"/>
    <lineage>
        <taxon>Bacteria</taxon>
        <taxon>Pseudomonadati</taxon>
        <taxon>Pseudomonadota</taxon>
        <taxon>Betaproteobacteria</taxon>
        <taxon>Burkholderiales</taxon>
        <taxon>Alcaligenaceae</taxon>
        <taxon>Derxia</taxon>
    </lineage>
</organism>
<proteinExistence type="predicted"/>
<dbReference type="Proteomes" id="UP000675920">
    <property type="component" value="Unplaced"/>
</dbReference>
<keyword evidence="1" id="KW-0547">Nucleotide-binding</keyword>
<name>A0A8B6XAV7_9BURK</name>
<dbReference type="PROSITE" id="PS51831">
    <property type="entry name" value="HD"/>
    <property type="match status" value="1"/>
</dbReference>
<dbReference type="GO" id="GO:0000166">
    <property type="term" value="F:nucleotide binding"/>
    <property type="evidence" value="ECO:0007669"/>
    <property type="project" value="UniProtKB-KW"/>
</dbReference>
<reference evidence="4" key="1">
    <citation type="submission" date="2025-08" db="UniProtKB">
        <authorList>
            <consortium name="RefSeq"/>
        </authorList>
    </citation>
    <scope>IDENTIFICATION</scope>
</reference>
<evidence type="ECO:0000256" key="1">
    <source>
        <dbReference type="ARBA" id="ARBA00022741"/>
    </source>
</evidence>
<feature type="domain" description="HD" evidence="2">
    <location>
        <begin position="64"/>
        <end position="165"/>
    </location>
</feature>
<dbReference type="PANTHER" id="PTHR47545:SF1">
    <property type="entry name" value="MULTIFUNCTIONAL CCA PROTEIN"/>
    <property type="match status" value="1"/>
</dbReference>
<dbReference type="PANTHER" id="PTHR47545">
    <property type="entry name" value="MULTIFUNCTIONAL CCA PROTEIN"/>
    <property type="match status" value="1"/>
</dbReference>
<keyword evidence="3" id="KW-1185">Reference proteome</keyword>
<dbReference type="RefSeq" id="WP_051379093.1">
    <property type="nucleotide sequence ID" value="NZ_KI519499.1"/>
</dbReference>
<evidence type="ECO:0000313" key="3">
    <source>
        <dbReference type="Proteomes" id="UP000675920"/>
    </source>
</evidence>
<evidence type="ECO:0000259" key="2">
    <source>
        <dbReference type="PROSITE" id="PS51831"/>
    </source>
</evidence>
<dbReference type="InterPro" id="IPR006674">
    <property type="entry name" value="HD_domain"/>
</dbReference>
<dbReference type="InterPro" id="IPR050124">
    <property type="entry name" value="tRNA_CCA-adding_enzyme"/>
</dbReference>
<protein>
    <recommendedName>
        <fullName evidence="2">HD domain-containing protein</fullName>
    </recommendedName>
</protein>
<sequence>MIDQLLHAAPGRVGPLLSEALMSELPSAVFERLHESGVLTRVLPELDALFGIPQSCDDPETVDIGYHQLRMIDEAARRRLPSCMRWAALLHKVGKADSPPEFLPSHLHHERRGTPLVHAICDRLGLDDETRDLALLTVNECDRIHRAVDMRAGAITMLITRLDGLARPERFERLLVIATCDFHAYPGQDVKPYGKADKFRRALAAARAIDAGDFAAGHPGLKSDDLDHALLEARAQAVAAALSSEQWDAA</sequence>
<dbReference type="Gene3D" id="1.10.3090.10">
    <property type="entry name" value="cca-adding enzyme, domain 2"/>
    <property type="match status" value="1"/>
</dbReference>
<dbReference type="OrthoDB" id="9805698at2"/>
<dbReference type="AlphaFoldDB" id="A0A8B6XAV7"/>
<dbReference type="SUPFAM" id="SSF81891">
    <property type="entry name" value="Poly A polymerase C-terminal region-like"/>
    <property type="match status" value="1"/>
</dbReference>
<evidence type="ECO:0000313" key="4">
    <source>
        <dbReference type="RefSeq" id="WP_051379093.1"/>
    </source>
</evidence>